<dbReference type="EMBL" id="FMMM01000067">
    <property type="protein sequence ID" value="SCQ22748.1"/>
    <property type="molecule type" value="Genomic_DNA"/>
</dbReference>
<organism evidence="1 2">
    <name type="scientific">Tannerella forsythia</name>
    <name type="common">Bacteroides forsythus</name>
    <dbReference type="NCBI Taxonomy" id="28112"/>
    <lineage>
        <taxon>Bacteria</taxon>
        <taxon>Pseudomonadati</taxon>
        <taxon>Bacteroidota</taxon>
        <taxon>Bacteroidia</taxon>
        <taxon>Bacteroidales</taxon>
        <taxon>Tannerellaceae</taxon>
        <taxon>Tannerella</taxon>
    </lineage>
</organism>
<dbReference type="AlphaFoldDB" id="A0A1D3UNQ4"/>
<dbReference type="Proteomes" id="UP000182057">
    <property type="component" value="Unassembled WGS sequence"/>
</dbReference>
<reference evidence="1 2" key="1">
    <citation type="submission" date="2016-09" db="EMBL/GenBank/DDBJ databases">
        <authorList>
            <person name="Capua I."/>
            <person name="De Benedictis P."/>
            <person name="Joannis T."/>
            <person name="Lombin L.H."/>
            <person name="Cattoli G."/>
        </authorList>
    </citation>
    <scope>NUCLEOTIDE SEQUENCE [LARGE SCALE GENOMIC DNA]</scope>
    <source>
        <strain evidence="1 2">UB20</strain>
    </source>
</reference>
<protein>
    <submittedName>
        <fullName evidence="1">Uncharacterized protein</fullName>
    </submittedName>
</protein>
<sequence>MKEKKTNFNILMNNIIKSVHSLRVHYSEGKKESLPSIIYPPPLILFNKNIYRRSCLFVWQSIGARNRCLTTHRRFTSIDANAAKDNTPFSAFCASFVKFAVYPTADC</sequence>
<evidence type="ECO:0000313" key="1">
    <source>
        <dbReference type="EMBL" id="SCQ22748.1"/>
    </source>
</evidence>
<evidence type="ECO:0000313" key="2">
    <source>
        <dbReference type="Proteomes" id="UP000182057"/>
    </source>
</evidence>
<accession>A0A1D3UNQ4</accession>
<gene>
    <name evidence="1" type="ORF">TFUB20_01816</name>
</gene>
<proteinExistence type="predicted"/>
<name>A0A1D3UNQ4_TANFO</name>